<evidence type="ECO:0000256" key="21">
    <source>
        <dbReference type="ARBA" id="ARBA00042978"/>
    </source>
</evidence>
<evidence type="ECO:0000256" key="19">
    <source>
        <dbReference type="ARBA" id="ARBA00038233"/>
    </source>
</evidence>
<name>A0A5F4W3M7_CALJA</name>
<evidence type="ECO:0000313" key="24">
    <source>
        <dbReference type="Ensembl" id="ENSCJAP00000072431.1"/>
    </source>
</evidence>
<comment type="similarity">
    <text evidence="19">Belongs to the peptidase M48 family.</text>
</comment>
<dbReference type="CDD" id="cd07331">
    <property type="entry name" value="M48C_Oma1_like"/>
    <property type="match status" value="1"/>
</dbReference>
<dbReference type="AlphaFoldDB" id="A0A5F4W3M7"/>
<evidence type="ECO:0000256" key="22">
    <source>
        <dbReference type="SAM" id="Phobius"/>
    </source>
</evidence>
<dbReference type="GeneTree" id="ENSGT00390000007027"/>
<organism evidence="24 25">
    <name type="scientific">Callithrix jacchus</name>
    <name type="common">White-tufted-ear marmoset</name>
    <name type="synonym">Simia Jacchus</name>
    <dbReference type="NCBI Taxonomy" id="9483"/>
    <lineage>
        <taxon>Eukaryota</taxon>
        <taxon>Metazoa</taxon>
        <taxon>Chordata</taxon>
        <taxon>Craniata</taxon>
        <taxon>Vertebrata</taxon>
        <taxon>Euteleostomi</taxon>
        <taxon>Mammalia</taxon>
        <taxon>Eutheria</taxon>
        <taxon>Euarchontoglires</taxon>
        <taxon>Primates</taxon>
        <taxon>Haplorrhini</taxon>
        <taxon>Platyrrhini</taxon>
        <taxon>Cebidae</taxon>
        <taxon>Callitrichinae</taxon>
        <taxon>Callithrix</taxon>
        <taxon>Callithrix</taxon>
    </lineage>
</organism>
<evidence type="ECO:0000256" key="1">
    <source>
        <dbReference type="ARBA" id="ARBA00001947"/>
    </source>
</evidence>
<evidence type="ECO:0000313" key="25">
    <source>
        <dbReference type="Proteomes" id="UP000008225"/>
    </source>
</evidence>
<feature type="domain" description="Peptidase M48" evidence="23">
    <location>
        <begin position="264"/>
        <end position="426"/>
    </location>
</feature>
<evidence type="ECO:0000256" key="14">
    <source>
        <dbReference type="ARBA" id="ARBA00023121"/>
    </source>
</evidence>
<dbReference type="InterPro" id="IPR051156">
    <property type="entry name" value="Mito/Outer_Membr_Metalloprot"/>
</dbReference>
<proteinExistence type="inferred from homology"/>
<reference evidence="24" key="1">
    <citation type="submission" date="2009-03" db="EMBL/GenBank/DDBJ databases">
        <authorList>
            <person name="Warren W."/>
            <person name="Ye L."/>
            <person name="Minx P."/>
            <person name="Worley K."/>
            <person name="Gibbs R."/>
            <person name="Wilson R.K."/>
        </authorList>
    </citation>
    <scope>NUCLEOTIDE SEQUENCE [LARGE SCALE GENOMIC DNA]</scope>
</reference>
<keyword evidence="13" id="KW-0482">Metalloprotease</keyword>
<sequence>MSLICGLQSAVRNHVFFRFNSLANWRKCNTLASTSQGCHQVRVHHIVNKSQGLGVNQCDRWTFLPGNFHFYRTFNNKKTGCLSSTKSKEIWMNASKYTVWKDSFSRQLLIKKVTAVPSLLVLHPLSPSPLRAVRNFHTSPRFQAAPVPLLLMILKPLQKLLAIIVGRGIRKWWQALPPNKKELFKDSIRKNKWKLVLGLSSFGLLFMVFYFTHLEVSPITGRSKLLLLGKEQFRLLSELEYEAWMEEFKNHMLTEKDARYLAVKEVLCHLIESNKDVPGISQINWTVHVVDSPVINAFVLPNGQMFVFTGFLNSVTDIHQLSFLLGHEIAHAVLGHAAEKAGMVHLLDFLGMIFLTMIWAICPRDSLALLGQWIQSKLQEACVDIRASSVFWQQMEFVDSLHGQPKMPEWLSTHPSHGNRVEHLDRLIPQALKIREMCNCPPLSKPDPRLLFKLSMKHFLEESEKEDLNISKKQKMDTLSVQKQEQIPLAYLVEKRTGS</sequence>
<evidence type="ECO:0000256" key="8">
    <source>
        <dbReference type="ARBA" id="ARBA00022801"/>
    </source>
</evidence>
<keyword evidence="25" id="KW-1185">Reference proteome</keyword>
<keyword evidence="17" id="KW-0865">Zymogen</keyword>
<evidence type="ECO:0000256" key="10">
    <source>
        <dbReference type="ARBA" id="ARBA00022833"/>
    </source>
</evidence>
<evidence type="ECO:0000256" key="11">
    <source>
        <dbReference type="ARBA" id="ARBA00022946"/>
    </source>
</evidence>
<comment type="subcellular location">
    <subcellularLocation>
        <location evidence="2">Mitochondrion inner membrane</location>
        <topology evidence="2">Single-pass membrane protein</topology>
    </subcellularLocation>
</comment>
<keyword evidence="6" id="KW-0479">Metal-binding</keyword>
<keyword evidence="4" id="KW-0645">Protease</keyword>
<dbReference type="InterPro" id="IPR001915">
    <property type="entry name" value="Peptidase_M48"/>
</dbReference>
<dbReference type="GO" id="GO:0046872">
    <property type="term" value="F:metal ion binding"/>
    <property type="evidence" value="ECO:0007669"/>
    <property type="project" value="UniProtKB-KW"/>
</dbReference>
<gene>
    <name evidence="24" type="primary">OMA1</name>
</gene>
<keyword evidence="10" id="KW-0862">Zinc</keyword>
<keyword evidence="9" id="KW-0068">Autocatalytic cleavage</keyword>
<accession>A0A5F4W3M7</accession>
<comment type="cofactor">
    <cofactor evidence="1">
        <name>Zn(2+)</name>
        <dbReference type="ChEBI" id="CHEBI:29105"/>
    </cofactor>
</comment>
<keyword evidence="7" id="KW-0999">Mitochondrion inner membrane</keyword>
<dbReference type="FunFam" id="3.30.2010.10:FF:000009">
    <property type="entry name" value="metalloendopeptidase OMA1, mitochondrial isoform X1"/>
    <property type="match status" value="1"/>
</dbReference>
<reference evidence="24" key="2">
    <citation type="submission" date="2025-08" db="UniProtKB">
        <authorList>
            <consortium name="Ensembl"/>
        </authorList>
    </citation>
    <scope>IDENTIFICATION</scope>
</reference>
<dbReference type="Ensembl" id="ENSCJAT00000105778.2">
    <property type="protein sequence ID" value="ENSCJAP00000072431.1"/>
    <property type="gene ID" value="ENSCJAG00000016000.4"/>
</dbReference>
<evidence type="ECO:0000256" key="18">
    <source>
        <dbReference type="ARBA" id="ARBA00023157"/>
    </source>
</evidence>
<evidence type="ECO:0000259" key="23">
    <source>
        <dbReference type="Pfam" id="PF01435"/>
    </source>
</evidence>
<dbReference type="Gene3D" id="3.30.2010.10">
    <property type="entry name" value="Metalloproteases ('zincins'), catalytic domain"/>
    <property type="match status" value="1"/>
</dbReference>
<dbReference type="GO" id="GO:0004222">
    <property type="term" value="F:metalloendopeptidase activity"/>
    <property type="evidence" value="ECO:0007669"/>
    <property type="project" value="InterPro"/>
</dbReference>
<evidence type="ECO:0000256" key="17">
    <source>
        <dbReference type="ARBA" id="ARBA00023145"/>
    </source>
</evidence>
<evidence type="ECO:0000256" key="15">
    <source>
        <dbReference type="ARBA" id="ARBA00023128"/>
    </source>
</evidence>
<keyword evidence="16 22" id="KW-0472">Membrane</keyword>
<dbReference type="GO" id="GO:0005743">
    <property type="term" value="C:mitochondrial inner membrane"/>
    <property type="evidence" value="ECO:0007669"/>
    <property type="project" value="UniProtKB-SubCell"/>
</dbReference>
<evidence type="ECO:0000256" key="4">
    <source>
        <dbReference type="ARBA" id="ARBA00022670"/>
    </source>
</evidence>
<keyword evidence="8" id="KW-0378">Hydrolase</keyword>
<evidence type="ECO:0000256" key="3">
    <source>
        <dbReference type="ARBA" id="ARBA00011182"/>
    </source>
</evidence>
<dbReference type="GO" id="GO:0034982">
    <property type="term" value="P:mitochondrial protein processing"/>
    <property type="evidence" value="ECO:0007669"/>
    <property type="project" value="TreeGrafter"/>
</dbReference>
<dbReference type="Proteomes" id="UP000008225">
    <property type="component" value="Chromosome 7"/>
</dbReference>
<evidence type="ECO:0000256" key="7">
    <source>
        <dbReference type="ARBA" id="ARBA00022792"/>
    </source>
</evidence>
<evidence type="ECO:0000256" key="2">
    <source>
        <dbReference type="ARBA" id="ARBA00004434"/>
    </source>
</evidence>
<dbReference type="Pfam" id="PF01435">
    <property type="entry name" value="Peptidase_M48"/>
    <property type="match status" value="1"/>
</dbReference>
<evidence type="ECO:0000256" key="6">
    <source>
        <dbReference type="ARBA" id="ARBA00022723"/>
    </source>
</evidence>
<keyword evidence="14" id="KW-0446">Lipid-binding</keyword>
<dbReference type="PANTHER" id="PTHR22726:SF1">
    <property type="entry name" value="METALLOENDOPEPTIDASE OMA1, MITOCHONDRIAL"/>
    <property type="match status" value="1"/>
</dbReference>
<comment type="subunit">
    <text evidence="3">Homooligomer.</text>
</comment>
<evidence type="ECO:0000256" key="5">
    <source>
        <dbReference type="ARBA" id="ARBA00022692"/>
    </source>
</evidence>
<evidence type="ECO:0000256" key="20">
    <source>
        <dbReference type="ARBA" id="ARBA00040360"/>
    </source>
</evidence>
<keyword evidence="11" id="KW-0809">Transit peptide</keyword>
<evidence type="ECO:0000256" key="9">
    <source>
        <dbReference type="ARBA" id="ARBA00022813"/>
    </source>
</evidence>
<keyword evidence="18" id="KW-1015">Disulfide bond</keyword>
<evidence type="ECO:0000256" key="13">
    <source>
        <dbReference type="ARBA" id="ARBA00023049"/>
    </source>
</evidence>
<keyword evidence="5 22" id="KW-0812">Transmembrane</keyword>
<dbReference type="PANTHER" id="PTHR22726">
    <property type="entry name" value="METALLOENDOPEPTIDASE OMA1"/>
    <property type="match status" value="1"/>
</dbReference>
<reference evidence="24" key="3">
    <citation type="submission" date="2025-09" db="UniProtKB">
        <authorList>
            <consortium name="Ensembl"/>
        </authorList>
    </citation>
    <scope>IDENTIFICATION</scope>
</reference>
<dbReference type="GO" id="GO:0008289">
    <property type="term" value="F:lipid binding"/>
    <property type="evidence" value="ECO:0007669"/>
    <property type="project" value="UniProtKB-KW"/>
</dbReference>
<feature type="transmembrane region" description="Helical" evidence="22">
    <location>
        <begin position="195"/>
        <end position="213"/>
    </location>
</feature>
<protein>
    <recommendedName>
        <fullName evidence="20">Metalloendopeptidase OMA1, mitochondrial</fullName>
    </recommendedName>
    <alternativeName>
        <fullName evidence="21">Overlapping with the m-AAA protease 1 homolog</fullName>
    </alternativeName>
</protein>
<evidence type="ECO:0000256" key="12">
    <source>
        <dbReference type="ARBA" id="ARBA00022989"/>
    </source>
</evidence>
<evidence type="ECO:0000256" key="16">
    <source>
        <dbReference type="ARBA" id="ARBA00023136"/>
    </source>
</evidence>
<dbReference type="GO" id="GO:0006515">
    <property type="term" value="P:protein quality control for misfolded or incompletely synthesized proteins"/>
    <property type="evidence" value="ECO:0007669"/>
    <property type="project" value="TreeGrafter"/>
</dbReference>
<keyword evidence="15" id="KW-0496">Mitochondrion</keyword>
<dbReference type="Bgee" id="ENSCJAG00000016000">
    <property type="expression patterns" value="Expressed in heart and 6 other cell types or tissues"/>
</dbReference>
<keyword evidence="12 22" id="KW-1133">Transmembrane helix</keyword>